<gene>
    <name evidence="14" type="ORF">BEMITA_LOCUS12678</name>
</gene>
<evidence type="ECO:0000259" key="13">
    <source>
        <dbReference type="PROSITE" id="PS50157"/>
    </source>
</evidence>
<dbReference type="GO" id="GO:0006355">
    <property type="term" value="P:regulation of DNA-templated transcription"/>
    <property type="evidence" value="ECO:0007669"/>
    <property type="project" value="UniProtKB-ARBA"/>
</dbReference>
<dbReference type="FunFam" id="3.30.160.60:FF:001156">
    <property type="entry name" value="Zinc finger protein 407"/>
    <property type="match status" value="1"/>
</dbReference>
<comment type="similarity">
    <text evidence="2">Belongs to the krueppel C2H2-type zinc-finger protein family.</text>
</comment>
<evidence type="ECO:0000256" key="5">
    <source>
        <dbReference type="ARBA" id="ARBA00022771"/>
    </source>
</evidence>
<feature type="region of interest" description="Disordered" evidence="12">
    <location>
        <begin position="76"/>
        <end position="112"/>
    </location>
</feature>
<comment type="subcellular location">
    <subcellularLocation>
        <location evidence="1">Nucleus</location>
    </subcellularLocation>
</comment>
<evidence type="ECO:0000256" key="12">
    <source>
        <dbReference type="SAM" id="MobiDB-lite"/>
    </source>
</evidence>
<dbReference type="InterPro" id="IPR050331">
    <property type="entry name" value="Zinc_finger"/>
</dbReference>
<evidence type="ECO:0000313" key="15">
    <source>
        <dbReference type="Proteomes" id="UP001152759"/>
    </source>
</evidence>
<evidence type="ECO:0000256" key="7">
    <source>
        <dbReference type="ARBA" id="ARBA00023015"/>
    </source>
</evidence>
<dbReference type="PANTHER" id="PTHR16515">
    <property type="entry name" value="PR DOMAIN ZINC FINGER PROTEIN"/>
    <property type="match status" value="1"/>
</dbReference>
<accession>A0A9P0ANK2</accession>
<dbReference type="GO" id="GO:0003677">
    <property type="term" value="F:DNA binding"/>
    <property type="evidence" value="ECO:0007669"/>
    <property type="project" value="UniProtKB-KW"/>
</dbReference>
<keyword evidence="4" id="KW-0677">Repeat</keyword>
<dbReference type="GO" id="GO:0005634">
    <property type="term" value="C:nucleus"/>
    <property type="evidence" value="ECO:0007669"/>
    <property type="project" value="UniProtKB-SubCell"/>
</dbReference>
<dbReference type="InterPro" id="IPR036236">
    <property type="entry name" value="Znf_C2H2_sf"/>
</dbReference>
<evidence type="ECO:0000256" key="9">
    <source>
        <dbReference type="ARBA" id="ARBA00023163"/>
    </source>
</evidence>
<dbReference type="FunFam" id="3.30.160.60:FF:002343">
    <property type="entry name" value="Zinc finger protein 33A"/>
    <property type="match status" value="1"/>
</dbReference>
<dbReference type="AlphaFoldDB" id="A0A9P0ANK2"/>
<evidence type="ECO:0000256" key="4">
    <source>
        <dbReference type="ARBA" id="ARBA00022737"/>
    </source>
</evidence>
<evidence type="ECO:0000256" key="8">
    <source>
        <dbReference type="ARBA" id="ARBA00023125"/>
    </source>
</evidence>
<dbReference type="Pfam" id="PF00096">
    <property type="entry name" value="zf-C2H2"/>
    <property type="match status" value="3"/>
</dbReference>
<keyword evidence="8" id="KW-0238">DNA-binding</keyword>
<dbReference type="SUPFAM" id="SSF57667">
    <property type="entry name" value="beta-beta-alpha zinc fingers"/>
    <property type="match status" value="2"/>
</dbReference>
<dbReference type="PANTHER" id="PTHR16515:SF49">
    <property type="entry name" value="GASTRULA ZINC FINGER PROTEIN XLCGF49.1-LIKE-RELATED"/>
    <property type="match status" value="1"/>
</dbReference>
<proteinExistence type="inferred from homology"/>
<dbReference type="EMBL" id="OU963869">
    <property type="protein sequence ID" value="CAH0394368.1"/>
    <property type="molecule type" value="Genomic_DNA"/>
</dbReference>
<dbReference type="Gene3D" id="3.30.160.60">
    <property type="entry name" value="Classic Zinc Finger"/>
    <property type="match status" value="4"/>
</dbReference>
<dbReference type="Proteomes" id="UP001152759">
    <property type="component" value="Chromosome 8"/>
</dbReference>
<dbReference type="FunFam" id="3.30.160.60:FF:002169">
    <property type="entry name" value="Zgc:174573"/>
    <property type="match status" value="1"/>
</dbReference>
<keyword evidence="3" id="KW-0479">Metal-binding</keyword>
<evidence type="ECO:0000256" key="11">
    <source>
        <dbReference type="PROSITE-ProRule" id="PRU00042"/>
    </source>
</evidence>
<dbReference type="GO" id="GO:0008270">
    <property type="term" value="F:zinc ion binding"/>
    <property type="evidence" value="ECO:0007669"/>
    <property type="project" value="UniProtKB-KW"/>
</dbReference>
<evidence type="ECO:0000313" key="14">
    <source>
        <dbReference type="EMBL" id="CAH0394368.1"/>
    </source>
</evidence>
<protein>
    <recommendedName>
        <fullName evidence="13">C2H2-type domain-containing protein</fullName>
    </recommendedName>
</protein>
<dbReference type="PROSITE" id="PS50157">
    <property type="entry name" value="ZINC_FINGER_C2H2_2"/>
    <property type="match status" value="3"/>
</dbReference>
<keyword evidence="7" id="KW-0805">Transcription regulation</keyword>
<evidence type="ECO:0000256" key="10">
    <source>
        <dbReference type="ARBA" id="ARBA00023242"/>
    </source>
</evidence>
<name>A0A9P0ANK2_BEMTA</name>
<reference evidence="14" key="1">
    <citation type="submission" date="2021-12" db="EMBL/GenBank/DDBJ databases">
        <authorList>
            <person name="King R."/>
        </authorList>
    </citation>
    <scope>NUCLEOTIDE SEQUENCE</scope>
</reference>
<keyword evidence="10" id="KW-0539">Nucleus</keyword>
<feature type="domain" description="C2H2-type" evidence="13">
    <location>
        <begin position="331"/>
        <end position="358"/>
    </location>
</feature>
<evidence type="ECO:0000256" key="1">
    <source>
        <dbReference type="ARBA" id="ARBA00004123"/>
    </source>
</evidence>
<dbReference type="PROSITE" id="PS00028">
    <property type="entry name" value="ZINC_FINGER_C2H2_1"/>
    <property type="match status" value="3"/>
</dbReference>
<sequence length="401" mass="44913">MPGTAGMIYRCRAYSKSSFPVLETDVGRTEFKSINPWRSNEDSPSVIHSEEEYTINLQDTIPKMGRNDICDYALSASSSSSGKYGSSSNVAARSEVSEDEPTFAGGNHSSEKIQEIPSGSLVDLHNRIKTEADTDDKDFVNALHTSIEIKEEDPLEWQEYPSIPETQDSQHLLNYFTRNAASYGHISSTEIRSMENDPLFNKIFFRITEDTAFPESGGMTPSGEVRKTFLNATIDEITHITTGKNGKGDNHKDLEQAIYVKSDREGTTHDTGKQLNYNHSSASISNENHLKEHIYTHTGGKPFICNHCSASFTTKSHFKRHMRTHPGEKPFSCNHCSSSFTRKCSLKIHMRVHTGEKPFSCNHCHACFAQKSLLRVHMRIHTGEKPFSCSHCSASFTTKSL</sequence>
<organism evidence="14 15">
    <name type="scientific">Bemisia tabaci</name>
    <name type="common">Sweetpotato whitefly</name>
    <name type="synonym">Aleurodes tabaci</name>
    <dbReference type="NCBI Taxonomy" id="7038"/>
    <lineage>
        <taxon>Eukaryota</taxon>
        <taxon>Metazoa</taxon>
        <taxon>Ecdysozoa</taxon>
        <taxon>Arthropoda</taxon>
        <taxon>Hexapoda</taxon>
        <taxon>Insecta</taxon>
        <taxon>Pterygota</taxon>
        <taxon>Neoptera</taxon>
        <taxon>Paraneoptera</taxon>
        <taxon>Hemiptera</taxon>
        <taxon>Sternorrhyncha</taxon>
        <taxon>Aleyrodoidea</taxon>
        <taxon>Aleyrodidae</taxon>
        <taxon>Aleyrodinae</taxon>
        <taxon>Bemisia</taxon>
    </lineage>
</organism>
<feature type="domain" description="C2H2-type" evidence="13">
    <location>
        <begin position="303"/>
        <end position="330"/>
    </location>
</feature>
<dbReference type="SMART" id="SM00355">
    <property type="entry name" value="ZnF_C2H2"/>
    <property type="match status" value="3"/>
</dbReference>
<keyword evidence="6" id="KW-0862">Zinc</keyword>
<feature type="compositionally biased region" description="Low complexity" evidence="12">
    <location>
        <begin position="76"/>
        <end position="88"/>
    </location>
</feature>
<evidence type="ECO:0000256" key="2">
    <source>
        <dbReference type="ARBA" id="ARBA00006991"/>
    </source>
</evidence>
<feature type="domain" description="C2H2-type" evidence="13">
    <location>
        <begin position="359"/>
        <end position="386"/>
    </location>
</feature>
<keyword evidence="9" id="KW-0804">Transcription</keyword>
<dbReference type="InterPro" id="IPR013087">
    <property type="entry name" value="Znf_C2H2_type"/>
</dbReference>
<keyword evidence="5 11" id="KW-0863">Zinc-finger</keyword>
<keyword evidence="15" id="KW-1185">Reference proteome</keyword>
<evidence type="ECO:0000256" key="6">
    <source>
        <dbReference type="ARBA" id="ARBA00022833"/>
    </source>
</evidence>
<evidence type="ECO:0000256" key="3">
    <source>
        <dbReference type="ARBA" id="ARBA00022723"/>
    </source>
</evidence>